<gene>
    <name evidence="1" type="ORF">SAMN04489759_103107</name>
</gene>
<evidence type="ECO:0000313" key="2">
    <source>
        <dbReference type="Proteomes" id="UP000199399"/>
    </source>
</evidence>
<protein>
    <submittedName>
        <fullName evidence="1">Uncharacterized protein</fullName>
    </submittedName>
</protein>
<keyword evidence="2" id="KW-1185">Reference proteome</keyword>
<dbReference type="EMBL" id="FNBP01000003">
    <property type="protein sequence ID" value="SDF76828.1"/>
    <property type="molecule type" value="Genomic_DNA"/>
</dbReference>
<dbReference type="Proteomes" id="UP000199399">
    <property type="component" value="Unassembled WGS sequence"/>
</dbReference>
<proteinExistence type="predicted"/>
<dbReference type="RefSeq" id="WP_093740573.1">
    <property type="nucleotide sequence ID" value="NZ_FNBP01000003.1"/>
</dbReference>
<sequence>MFKRLEVIDSSTFTRGEVIRRRRLYDPVYLTFAPESRPVGYEILRANITKARYCRDFGRIEACVAVTYAHHPSVPPRTAFLLTSVPLRRKGQPQDLRMRLIQTAVSLSVRMDQQEREAALKAA</sequence>
<dbReference type="OrthoDB" id="7726458at2"/>
<reference evidence="2" key="1">
    <citation type="submission" date="2016-10" db="EMBL/GenBank/DDBJ databases">
        <authorList>
            <person name="Varghese N."/>
            <person name="Submissions S."/>
        </authorList>
    </citation>
    <scope>NUCLEOTIDE SEQUENCE [LARGE SCALE GENOMIC DNA]</scope>
    <source>
        <strain evidence="2">DSM 16477</strain>
    </source>
</reference>
<evidence type="ECO:0000313" key="1">
    <source>
        <dbReference type="EMBL" id="SDF76828.1"/>
    </source>
</evidence>
<name>A0A1G7NRX3_9RHOB</name>
<organism evidence="1 2">
    <name type="scientific">Sulfitobacter delicatus</name>
    <dbReference type="NCBI Taxonomy" id="218672"/>
    <lineage>
        <taxon>Bacteria</taxon>
        <taxon>Pseudomonadati</taxon>
        <taxon>Pseudomonadota</taxon>
        <taxon>Alphaproteobacteria</taxon>
        <taxon>Rhodobacterales</taxon>
        <taxon>Roseobacteraceae</taxon>
        <taxon>Sulfitobacter</taxon>
    </lineage>
</organism>
<accession>A0A1G7NRX3</accession>
<dbReference type="AlphaFoldDB" id="A0A1G7NRX3"/>